<dbReference type="GO" id="GO:0034605">
    <property type="term" value="P:cellular response to heat"/>
    <property type="evidence" value="ECO:0007669"/>
    <property type="project" value="EnsemblFungi"/>
</dbReference>
<evidence type="ECO:0008006" key="9">
    <source>
        <dbReference type="Google" id="ProtNLM"/>
    </source>
</evidence>
<dbReference type="GO" id="GO:0061188">
    <property type="term" value="P:negative regulation of rDNA heterochromatin formation"/>
    <property type="evidence" value="ECO:0007669"/>
    <property type="project" value="EnsemblFungi"/>
</dbReference>
<dbReference type="GO" id="GO:0031507">
    <property type="term" value="P:heterochromatin formation"/>
    <property type="evidence" value="ECO:0007669"/>
    <property type="project" value="EnsemblFungi"/>
</dbReference>
<feature type="region of interest" description="Disordered" evidence="6">
    <location>
        <begin position="239"/>
        <end position="265"/>
    </location>
</feature>
<dbReference type="GO" id="GO:0045944">
    <property type="term" value="P:positive regulation of transcription by RNA polymerase II"/>
    <property type="evidence" value="ECO:0007669"/>
    <property type="project" value="EnsemblFungi"/>
</dbReference>
<dbReference type="GO" id="GO:2000217">
    <property type="term" value="P:regulation of invasive growth in response to glucose limitation"/>
    <property type="evidence" value="ECO:0007669"/>
    <property type="project" value="EnsemblFungi"/>
</dbReference>
<comment type="subcellular location">
    <subcellularLocation>
        <location evidence="1">Nucleus</location>
    </subcellularLocation>
</comment>
<dbReference type="Proteomes" id="UP000005220">
    <property type="component" value="Chromosome 10"/>
</dbReference>
<dbReference type="SMART" id="SM01401">
    <property type="entry name" value="Sds3"/>
    <property type="match status" value="1"/>
</dbReference>
<dbReference type="Pfam" id="PF08598">
    <property type="entry name" value="Sds3"/>
    <property type="match status" value="1"/>
</dbReference>
<evidence type="ECO:0000256" key="5">
    <source>
        <dbReference type="ARBA" id="ARBA00023242"/>
    </source>
</evidence>
<dbReference type="GO" id="GO:0061186">
    <property type="term" value="P:negative regulation of silent mating-type cassette heterochromatin formation"/>
    <property type="evidence" value="ECO:0007669"/>
    <property type="project" value="EnsemblFungi"/>
</dbReference>
<evidence type="ECO:0000256" key="3">
    <source>
        <dbReference type="ARBA" id="ARBA00023015"/>
    </source>
</evidence>
<dbReference type="EMBL" id="HE650830">
    <property type="protein sequence ID" value="CCF60194.1"/>
    <property type="molecule type" value="Genomic_DNA"/>
</dbReference>
<dbReference type="InterPro" id="IPR013907">
    <property type="entry name" value="Sds3"/>
</dbReference>
<keyword evidence="4" id="KW-0804">Transcription</keyword>
<dbReference type="GO" id="GO:0005829">
    <property type="term" value="C:cytosol"/>
    <property type="evidence" value="ECO:0007669"/>
    <property type="project" value="EnsemblFungi"/>
</dbReference>
<feature type="compositionally biased region" description="Polar residues" evidence="6">
    <location>
        <begin position="154"/>
        <end position="163"/>
    </location>
</feature>
<dbReference type="STRING" id="1071382.H2B0P4"/>
<sequence>MMNSKDISRKDKRRYNLENKIFKIQSSFKAERDLHYRNKLTKLQTNLTSLHQGNNPIFQGKLHDLEEERDLDLVRLRLFEEYRVIRSKIEFHEDIDKIKSNHENLVKLCKEKLYQLISSQIKKLKQEKILLDVANSNSYSMNYNNGMFQQKFTRSQTTTNGWESSSNSNTDTATSLNTAGRSLRRRGAGNVTESNEESDINRTASNLNATSDYNSDTNDFFQSLNEHTDLQNLLFGDAQNATQSTTTTTKKKTRGNQRYSTKSAPPLQSLSIDEVTDDIELIRHLTDQKPSPFKRT</sequence>
<evidence type="ECO:0000256" key="6">
    <source>
        <dbReference type="SAM" id="MobiDB-lite"/>
    </source>
</evidence>
<feature type="compositionally biased region" description="Polar residues" evidence="6">
    <location>
        <begin position="201"/>
        <end position="212"/>
    </location>
</feature>
<keyword evidence="2" id="KW-0678">Repressor</keyword>
<organism evidence="7 8">
    <name type="scientific">Kazachstania africana (strain ATCC 22294 / BCRC 22015 / CBS 2517 / CECT 1963 / NBRC 1671 / NRRL Y-8276)</name>
    <name type="common">Yeast</name>
    <name type="synonym">Kluyveromyces africanus</name>
    <dbReference type="NCBI Taxonomy" id="1071382"/>
    <lineage>
        <taxon>Eukaryota</taxon>
        <taxon>Fungi</taxon>
        <taxon>Dikarya</taxon>
        <taxon>Ascomycota</taxon>
        <taxon>Saccharomycotina</taxon>
        <taxon>Saccharomycetes</taxon>
        <taxon>Saccharomycetales</taxon>
        <taxon>Saccharomycetaceae</taxon>
        <taxon>Kazachstania</taxon>
    </lineage>
</organism>
<evidence type="ECO:0000256" key="1">
    <source>
        <dbReference type="ARBA" id="ARBA00004123"/>
    </source>
</evidence>
<dbReference type="GO" id="GO:0004407">
    <property type="term" value="F:histone deacetylase activity"/>
    <property type="evidence" value="ECO:0007669"/>
    <property type="project" value="EnsemblFungi"/>
</dbReference>
<dbReference type="GO" id="GO:0000122">
    <property type="term" value="P:negative regulation of transcription by RNA polymerase II"/>
    <property type="evidence" value="ECO:0007669"/>
    <property type="project" value="EnsemblFungi"/>
</dbReference>
<gene>
    <name evidence="7" type="primary">KAFR0J01270</name>
    <name evidence="7" type="ORF">KAFR_0J01270</name>
</gene>
<dbReference type="GO" id="GO:0033698">
    <property type="term" value="C:Rpd3L complex"/>
    <property type="evidence" value="ECO:0007669"/>
    <property type="project" value="EnsemblFungi"/>
</dbReference>
<evidence type="ECO:0000256" key="2">
    <source>
        <dbReference type="ARBA" id="ARBA00022491"/>
    </source>
</evidence>
<keyword evidence="5" id="KW-0539">Nucleus</keyword>
<proteinExistence type="predicted"/>
<dbReference type="GeneID" id="13886550"/>
<name>H2B0P4_KAZAF</name>
<dbReference type="OrthoDB" id="70376at2759"/>
<dbReference type="AlphaFoldDB" id="H2B0P4"/>
<dbReference type="InParanoid" id="H2B0P4"/>
<dbReference type="RefSeq" id="XP_003959329.1">
    <property type="nucleotide sequence ID" value="XM_003959280.1"/>
</dbReference>
<accession>H2B0P4</accession>
<reference evidence="7 8" key="1">
    <citation type="journal article" date="2011" name="Proc. Natl. Acad. Sci. U.S.A.">
        <title>Evolutionary erosion of yeast sex chromosomes by mating-type switching accidents.</title>
        <authorList>
            <person name="Gordon J.L."/>
            <person name="Armisen D."/>
            <person name="Proux-Wera E."/>
            <person name="Oheigeartaigh S.S."/>
            <person name="Byrne K.P."/>
            <person name="Wolfe K.H."/>
        </authorList>
    </citation>
    <scope>NUCLEOTIDE SEQUENCE [LARGE SCALE GENOMIC DNA]</scope>
    <source>
        <strain evidence="8">ATCC 22294 / BCRC 22015 / CBS 2517 / CECT 1963 / NBRC 1671 / NRRL Y-8276</strain>
    </source>
</reference>
<evidence type="ECO:0000256" key="4">
    <source>
        <dbReference type="ARBA" id="ARBA00023163"/>
    </source>
</evidence>
<feature type="compositionally biased region" description="Low complexity" evidence="6">
    <location>
        <begin position="164"/>
        <end position="178"/>
    </location>
</feature>
<dbReference type="PANTHER" id="PTHR21964">
    <property type="entry name" value="BREAST CANCER METASTASIS-SUPPRESSOR 1"/>
    <property type="match status" value="1"/>
</dbReference>
<keyword evidence="8" id="KW-1185">Reference proteome</keyword>
<dbReference type="KEGG" id="kaf:KAFR_0J01270"/>
<dbReference type="eggNOG" id="KOG4466">
    <property type="taxonomic scope" value="Eukaryota"/>
</dbReference>
<evidence type="ECO:0000313" key="8">
    <source>
        <dbReference type="Proteomes" id="UP000005220"/>
    </source>
</evidence>
<evidence type="ECO:0000313" key="7">
    <source>
        <dbReference type="EMBL" id="CCF60194.1"/>
    </source>
</evidence>
<dbReference type="FunCoup" id="H2B0P4">
    <property type="interactions" value="165"/>
</dbReference>
<dbReference type="HOGENOM" id="CLU_067595_1_0_1"/>
<dbReference type="GO" id="GO:0043709">
    <property type="term" value="P:cell adhesion involved in single-species biofilm formation"/>
    <property type="evidence" value="ECO:0007669"/>
    <property type="project" value="EnsemblFungi"/>
</dbReference>
<feature type="region of interest" description="Disordered" evidence="6">
    <location>
        <begin position="154"/>
        <end position="212"/>
    </location>
</feature>
<feature type="compositionally biased region" description="Polar residues" evidence="6">
    <location>
        <begin position="256"/>
        <end position="265"/>
    </location>
</feature>
<keyword evidence="3" id="KW-0805">Transcription regulation</keyword>
<protein>
    <recommendedName>
        <fullName evidence="9">Transcriptional regulatory protein SDS3</fullName>
    </recommendedName>
</protein>